<sequence>MIGSLRRSAHLLPAWKLVLLSLTVTLIAAGQAIGNWDDLAQDKREIHELVPMPEPPPDPQAGVLGTGSSDGVWHAVSPMVSLSSVVVTDWNLVVGGLVVAACGIAALFAVRRRSYGMAALFCALPLLLHTLSVSNTLLVNHTLVGTYGAAVEWPWTEQVEFALTTPFGDSTAVLAELTMLAFLAGAVSAVVLALRARRERQPGDGRTEVSRL</sequence>
<reference evidence="3" key="1">
    <citation type="journal article" date="2019" name="Int. J. Syst. Evol. Microbiol.">
        <title>The Global Catalogue of Microorganisms (GCM) 10K type strain sequencing project: providing services to taxonomists for standard genome sequencing and annotation.</title>
        <authorList>
            <consortium name="The Broad Institute Genomics Platform"/>
            <consortium name="The Broad Institute Genome Sequencing Center for Infectious Disease"/>
            <person name="Wu L."/>
            <person name="Ma J."/>
        </authorList>
    </citation>
    <scope>NUCLEOTIDE SEQUENCE [LARGE SCALE GENOMIC DNA]</scope>
    <source>
        <strain evidence="3">JCM 31696</strain>
    </source>
</reference>
<accession>A0ABW3CLM6</accession>
<comment type="caution">
    <text evidence="2">The sequence shown here is derived from an EMBL/GenBank/DDBJ whole genome shotgun (WGS) entry which is preliminary data.</text>
</comment>
<protein>
    <recommendedName>
        <fullName evidence="4">DUF1461 domain-containing protein</fullName>
    </recommendedName>
</protein>
<feature type="transmembrane region" description="Helical" evidence="1">
    <location>
        <begin position="173"/>
        <end position="194"/>
    </location>
</feature>
<evidence type="ECO:0008006" key="4">
    <source>
        <dbReference type="Google" id="ProtNLM"/>
    </source>
</evidence>
<keyword evidence="1" id="KW-0812">Transmembrane</keyword>
<name>A0ABW3CLM6_9ACTN</name>
<gene>
    <name evidence="2" type="ORF">ACFQ07_19655</name>
</gene>
<keyword evidence="1" id="KW-1133">Transmembrane helix</keyword>
<feature type="transmembrane region" description="Helical" evidence="1">
    <location>
        <begin position="117"/>
        <end position="138"/>
    </location>
</feature>
<organism evidence="2 3">
    <name type="scientific">Actinomadura adrarensis</name>
    <dbReference type="NCBI Taxonomy" id="1819600"/>
    <lineage>
        <taxon>Bacteria</taxon>
        <taxon>Bacillati</taxon>
        <taxon>Actinomycetota</taxon>
        <taxon>Actinomycetes</taxon>
        <taxon>Streptosporangiales</taxon>
        <taxon>Thermomonosporaceae</taxon>
        <taxon>Actinomadura</taxon>
    </lineage>
</organism>
<feature type="transmembrane region" description="Helical" evidence="1">
    <location>
        <begin position="90"/>
        <end position="110"/>
    </location>
</feature>
<dbReference type="Proteomes" id="UP001597083">
    <property type="component" value="Unassembled WGS sequence"/>
</dbReference>
<proteinExistence type="predicted"/>
<feature type="non-terminal residue" evidence="2">
    <location>
        <position position="212"/>
    </location>
</feature>
<evidence type="ECO:0000256" key="1">
    <source>
        <dbReference type="SAM" id="Phobius"/>
    </source>
</evidence>
<keyword evidence="1" id="KW-0472">Membrane</keyword>
<evidence type="ECO:0000313" key="3">
    <source>
        <dbReference type="Proteomes" id="UP001597083"/>
    </source>
</evidence>
<dbReference type="EMBL" id="JBHTIR010002956">
    <property type="protein sequence ID" value="MFD0854461.1"/>
    <property type="molecule type" value="Genomic_DNA"/>
</dbReference>
<evidence type="ECO:0000313" key="2">
    <source>
        <dbReference type="EMBL" id="MFD0854461.1"/>
    </source>
</evidence>
<keyword evidence="3" id="KW-1185">Reference proteome</keyword>